<keyword evidence="1" id="KW-0812">Transmembrane</keyword>
<dbReference type="EMBL" id="BAAARJ010000003">
    <property type="protein sequence ID" value="GAA2600474.1"/>
    <property type="molecule type" value="Genomic_DNA"/>
</dbReference>
<feature type="transmembrane region" description="Helical" evidence="1">
    <location>
        <begin position="165"/>
        <end position="192"/>
    </location>
</feature>
<evidence type="ECO:0000313" key="3">
    <source>
        <dbReference type="Proteomes" id="UP001501447"/>
    </source>
</evidence>
<protein>
    <recommendedName>
        <fullName evidence="4">Integral membrane protein</fullName>
    </recommendedName>
</protein>
<organism evidence="2 3">
    <name type="scientific">Streptomyces axinellae</name>
    <dbReference type="NCBI Taxonomy" id="552788"/>
    <lineage>
        <taxon>Bacteria</taxon>
        <taxon>Bacillati</taxon>
        <taxon>Actinomycetota</taxon>
        <taxon>Actinomycetes</taxon>
        <taxon>Kitasatosporales</taxon>
        <taxon>Streptomycetaceae</taxon>
        <taxon>Streptomyces</taxon>
    </lineage>
</organism>
<reference evidence="2 3" key="1">
    <citation type="journal article" date="2019" name="Int. J. Syst. Evol. Microbiol.">
        <title>The Global Catalogue of Microorganisms (GCM) 10K type strain sequencing project: providing services to taxonomists for standard genome sequencing and annotation.</title>
        <authorList>
            <consortium name="The Broad Institute Genomics Platform"/>
            <consortium name="The Broad Institute Genome Sequencing Center for Infectious Disease"/>
            <person name="Wu L."/>
            <person name="Ma J."/>
        </authorList>
    </citation>
    <scope>NUCLEOTIDE SEQUENCE [LARGE SCALE GENOMIC DNA]</scope>
    <source>
        <strain evidence="2 3">JCM 16373</strain>
    </source>
</reference>
<feature type="transmembrane region" description="Helical" evidence="1">
    <location>
        <begin position="35"/>
        <end position="54"/>
    </location>
</feature>
<gene>
    <name evidence="2" type="ORF">GCM10009863_12250</name>
</gene>
<evidence type="ECO:0000256" key="1">
    <source>
        <dbReference type="SAM" id="Phobius"/>
    </source>
</evidence>
<accession>A0ABN3PSJ4</accession>
<proteinExistence type="predicted"/>
<sequence length="238" mass="24826">MSGPAAARAWALEAVRREWLPLCRDARDTLAARKAAALPVTLGCLCLALAFQLWQDSGPGGHAMVHRLGGISAGLPWWEALARTPLSLFVPAADLPLWGALVQVLVLFGLAEATVGSAPTLAVAYLGTLAGTWYARLGIALGPGFPVLGLPADTAAIHDTGPSAAVVALVAYVAWCYRAWLTCVLVVLAMAAEYALMPNLAAREHLAAVGLVLVLCALRVLRPPRGLRPAPRPRAAPG</sequence>
<feature type="transmembrane region" description="Helical" evidence="1">
    <location>
        <begin position="122"/>
        <end position="145"/>
    </location>
</feature>
<keyword evidence="1" id="KW-1133">Transmembrane helix</keyword>
<keyword evidence="3" id="KW-1185">Reference proteome</keyword>
<name>A0ABN3PSJ4_9ACTN</name>
<keyword evidence="1" id="KW-0472">Membrane</keyword>
<feature type="transmembrane region" description="Helical" evidence="1">
    <location>
        <begin position="95"/>
        <end position="115"/>
    </location>
</feature>
<evidence type="ECO:0008006" key="4">
    <source>
        <dbReference type="Google" id="ProtNLM"/>
    </source>
</evidence>
<evidence type="ECO:0000313" key="2">
    <source>
        <dbReference type="EMBL" id="GAA2600474.1"/>
    </source>
</evidence>
<dbReference type="RefSeq" id="WP_344562912.1">
    <property type="nucleotide sequence ID" value="NZ_BAAARJ010000003.1"/>
</dbReference>
<dbReference type="Proteomes" id="UP001501447">
    <property type="component" value="Unassembled WGS sequence"/>
</dbReference>
<comment type="caution">
    <text evidence="2">The sequence shown here is derived from an EMBL/GenBank/DDBJ whole genome shotgun (WGS) entry which is preliminary data.</text>
</comment>